<dbReference type="EMBL" id="CAJPEV010000038">
    <property type="protein sequence ID" value="CAG0879332.1"/>
    <property type="molecule type" value="Genomic_DNA"/>
</dbReference>
<dbReference type="Proteomes" id="UP000677054">
    <property type="component" value="Unassembled WGS sequence"/>
</dbReference>
<evidence type="ECO:0000256" key="1">
    <source>
        <dbReference type="SAM" id="Phobius"/>
    </source>
</evidence>
<dbReference type="PANTHER" id="PTHR31061">
    <property type="entry name" value="LD22376P"/>
    <property type="match status" value="1"/>
</dbReference>
<feature type="transmembrane region" description="Helical" evidence="1">
    <location>
        <begin position="447"/>
        <end position="469"/>
    </location>
</feature>
<dbReference type="EMBL" id="LR899555">
    <property type="protein sequence ID" value="CAD7240517.1"/>
    <property type="molecule type" value="Genomic_DNA"/>
</dbReference>
<accession>A0A7R8ZZR0</accession>
<proteinExistence type="predicted"/>
<keyword evidence="1" id="KW-1133">Transmembrane helix</keyword>
<keyword evidence="3" id="KW-1185">Reference proteome</keyword>
<feature type="transmembrane region" description="Helical" evidence="1">
    <location>
        <begin position="383"/>
        <end position="404"/>
    </location>
</feature>
<evidence type="ECO:0008006" key="4">
    <source>
        <dbReference type="Google" id="ProtNLM"/>
    </source>
</evidence>
<feature type="transmembrane region" description="Helical" evidence="1">
    <location>
        <begin position="260"/>
        <end position="279"/>
    </location>
</feature>
<evidence type="ECO:0000313" key="2">
    <source>
        <dbReference type="EMBL" id="CAD7240517.1"/>
    </source>
</evidence>
<evidence type="ECO:0000313" key="3">
    <source>
        <dbReference type="Proteomes" id="UP000677054"/>
    </source>
</evidence>
<protein>
    <recommendedName>
        <fullName evidence="4">Heparan-alpha-glucosaminide N-acetyltransferase</fullName>
    </recommendedName>
</protein>
<keyword evidence="1" id="KW-0472">Membrane</keyword>
<dbReference type="AlphaFoldDB" id="A0A7R8ZZR0"/>
<organism evidence="2">
    <name type="scientific">Darwinula stevensoni</name>
    <dbReference type="NCBI Taxonomy" id="69355"/>
    <lineage>
        <taxon>Eukaryota</taxon>
        <taxon>Metazoa</taxon>
        <taxon>Ecdysozoa</taxon>
        <taxon>Arthropoda</taxon>
        <taxon>Crustacea</taxon>
        <taxon>Oligostraca</taxon>
        <taxon>Ostracoda</taxon>
        <taxon>Podocopa</taxon>
        <taxon>Podocopida</taxon>
        <taxon>Darwinulocopina</taxon>
        <taxon>Darwinuloidea</taxon>
        <taxon>Darwinulidae</taxon>
        <taxon>Darwinula</taxon>
    </lineage>
</organism>
<name>A0A7R8ZZR0_9CRUS</name>
<keyword evidence="1" id="KW-0812">Transmembrane</keyword>
<feature type="transmembrane region" description="Helical" evidence="1">
    <location>
        <begin position="514"/>
        <end position="536"/>
    </location>
</feature>
<feature type="transmembrane region" description="Helical" evidence="1">
    <location>
        <begin position="300"/>
        <end position="321"/>
    </location>
</feature>
<feature type="transmembrane region" description="Helical" evidence="1">
    <location>
        <begin position="199"/>
        <end position="216"/>
    </location>
</feature>
<dbReference type="OrthoDB" id="2149840at2759"/>
<feature type="transmembrane region" description="Helical" evidence="1">
    <location>
        <begin position="416"/>
        <end position="435"/>
    </location>
</feature>
<dbReference type="PANTHER" id="PTHR31061:SF24">
    <property type="entry name" value="LD22376P"/>
    <property type="match status" value="1"/>
</dbReference>
<gene>
    <name evidence="2" type="ORF">DSTB1V02_LOCUS538</name>
</gene>
<feature type="transmembrane region" description="Helical" evidence="1">
    <location>
        <begin position="125"/>
        <end position="146"/>
    </location>
</feature>
<feature type="transmembrane region" description="Helical" evidence="1">
    <location>
        <begin position="481"/>
        <end position="502"/>
    </location>
</feature>
<reference evidence="2" key="1">
    <citation type="submission" date="2020-11" db="EMBL/GenBank/DDBJ databases">
        <authorList>
            <person name="Tran Van P."/>
        </authorList>
    </citation>
    <scope>NUCLEOTIDE SEQUENCE</scope>
</reference>
<sequence>MVLFEDPGTELFEGFNLSTLGVDEAFVSVNSTTRWHVYTRNQECIKCPYTSEAIVESGQAWIWTVDTKFPWKLAFSKEDVGDFLPEANESRAECIVGTDHFGEFGVYSIDPQNCSFETRKEPVNIYSGLLACFLFYVVLAFLWIVFEALWRRSRLKTLCRYIRESMRPETTIDITSSWDADEERKKKKHRLKSLDTFRGFLWIMGVCIPMSIRSGLRRDGSRLSIFRHVLSRSVKLFLLGLILNSLGGRNDLQRFRIFGVLQRFAVAYFINAVLMLAFAKHDYTPIAKGPLKVLQDIWELLPVWVGSICILILHFAFTFFLPVPGCSSGYLGPGGMHEEGAHKKCIGGAAGYIDRVVLGEAHLYPTPTASILYDSGPFDPEGILGSLTSAFQVFLGMQAGMTLLLFSDWKSRVKRWLVWGVTCGALGALLCLASKEQGWIPVNKNLWSFSYVMVTTSMAFFLLTVSYILIDILKWWNGSPFIYPGMNAIVMYAGHSIGYNLFPWHWRYGPMNTHWEMLVESLWGTSLWVIIAFIMYKKKVFVAL</sequence>